<reference evidence="3 4" key="1">
    <citation type="journal article" date="2024" name="G3 (Bethesda)">
        <title>Genome assembly of Hibiscus sabdariffa L. provides insights into metabolisms of medicinal natural products.</title>
        <authorList>
            <person name="Kim T."/>
        </authorList>
    </citation>
    <scope>NUCLEOTIDE SEQUENCE [LARGE SCALE GENOMIC DNA]</scope>
    <source>
        <strain evidence="3">TK-2024</strain>
        <tissue evidence="3">Old leaves</tissue>
    </source>
</reference>
<dbReference type="InterPro" id="IPR000504">
    <property type="entry name" value="RRM_dom"/>
</dbReference>
<dbReference type="PROSITE" id="PS50102">
    <property type="entry name" value="RRM"/>
    <property type="match status" value="1"/>
</dbReference>
<sequence>MAMATKSKESTDATSHGGEWIMFIDNLSKRVSRSALKELSSHYGKVVQVFILVINKKPKYKDSTFAFVFVACREYMDRMVMDKSTIDGKLVKVSQPRFPRPRAEISNSQRSDRNGGFHRHVAWKPLVGNPRLPQMFREQLARMVQLKCHIWMIY</sequence>
<organism evidence="3 4">
    <name type="scientific">Hibiscus sabdariffa</name>
    <name type="common">roselle</name>
    <dbReference type="NCBI Taxonomy" id="183260"/>
    <lineage>
        <taxon>Eukaryota</taxon>
        <taxon>Viridiplantae</taxon>
        <taxon>Streptophyta</taxon>
        <taxon>Embryophyta</taxon>
        <taxon>Tracheophyta</taxon>
        <taxon>Spermatophyta</taxon>
        <taxon>Magnoliopsida</taxon>
        <taxon>eudicotyledons</taxon>
        <taxon>Gunneridae</taxon>
        <taxon>Pentapetalae</taxon>
        <taxon>rosids</taxon>
        <taxon>malvids</taxon>
        <taxon>Malvales</taxon>
        <taxon>Malvaceae</taxon>
        <taxon>Malvoideae</taxon>
        <taxon>Hibiscus</taxon>
    </lineage>
</organism>
<dbReference type="Gene3D" id="3.30.70.330">
    <property type="match status" value="1"/>
</dbReference>
<dbReference type="EMBL" id="JBBPBM010000017">
    <property type="protein sequence ID" value="KAK8556338.1"/>
    <property type="molecule type" value="Genomic_DNA"/>
</dbReference>
<evidence type="ECO:0000259" key="2">
    <source>
        <dbReference type="PROSITE" id="PS50102"/>
    </source>
</evidence>
<comment type="caution">
    <text evidence="3">The sequence shown here is derived from an EMBL/GenBank/DDBJ whole genome shotgun (WGS) entry which is preliminary data.</text>
</comment>
<evidence type="ECO:0000256" key="1">
    <source>
        <dbReference type="PROSITE-ProRule" id="PRU00176"/>
    </source>
</evidence>
<keyword evidence="4" id="KW-1185">Reference proteome</keyword>
<dbReference type="CDD" id="cd00590">
    <property type="entry name" value="RRM_SF"/>
    <property type="match status" value="1"/>
</dbReference>
<gene>
    <name evidence="3" type="ORF">V6N12_002745</name>
</gene>
<dbReference type="Proteomes" id="UP001472677">
    <property type="component" value="Unassembled WGS sequence"/>
</dbReference>
<protein>
    <recommendedName>
        <fullName evidence="2">RRM domain-containing protein</fullName>
    </recommendedName>
</protein>
<evidence type="ECO:0000313" key="3">
    <source>
        <dbReference type="EMBL" id="KAK8556338.1"/>
    </source>
</evidence>
<evidence type="ECO:0000313" key="4">
    <source>
        <dbReference type="Proteomes" id="UP001472677"/>
    </source>
</evidence>
<feature type="domain" description="RRM" evidence="2">
    <location>
        <begin position="20"/>
        <end position="98"/>
    </location>
</feature>
<dbReference type="SUPFAM" id="SSF54928">
    <property type="entry name" value="RNA-binding domain, RBD"/>
    <property type="match status" value="1"/>
</dbReference>
<dbReference type="InterPro" id="IPR035979">
    <property type="entry name" value="RBD_domain_sf"/>
</dbReference>
<accession>A0ABR2E9W7</accession>
<proteinExistence type="predicted"/>
<dbReference type="InterPro" id="IPR012677">
    <property type="entry name" value="Nucleotide-bd_a/b_plait_sf"/>
</dbReference>
<name>A0ABR2E9W7_9ROSI</name>
<keyword evidence="1" id="KW-0694">RNA-binding</keyword>